<accession>A0A9W6QY70</accession>
<dbReference type="Proteomes" id="UP001165136">
    <property type="component" value="Unassembled WGS sequence"/>
</dbReference>
<protein>
    <submittedName>
        <fullName evidence="2">MBL fold metallo-hydrolase</fullName>
    </submittedName>
</protein>
<comment type="caution">
    <text evidence="2">The sequence shown here is derived from an EMBL/GenBank/DDBJ whole genome shotgun (WGS) entry which is preliminary data.</text>
</comment>
<dbReference type="EMBL" id="BSTI01000005">
    <property type="protein sequence ID" value="GLY65898.1"/>
    <property type="molecule type" value="Genomic_DNA"/>
</dbReference>
<evidence type="ECO:0000313" key="3">
    <source>
        <dbReference type="Proteomes" id="UP001165136"/>
    </source>
</evidence>
<evidence type="ECO:0000313" key="2">
    <source>
        <dbReference type="EMBL" id="GLY65898.1"/>
    </source>
</evidence>
<dbReference type="CDD" id="cd07721">
    <property type="entry name" value="yflN-like_MBL-fold"/>
    <property type="match status" value="1"/>
</dbReference>
<feature type="domain" description="Metallo-beta-lactamase" evidence="1">
    <location>
        <begin position="13"/>
        <end position="209"/>
    </location>
</feature>
<gene>
    <name evidence="2" type="ORF">Atai01_25170</name>
</gene>
<dbReference type="SUPFAM" id="SSF56281">
    <property type="entry name" value="Metallo-hydrolase/oxidoreductase"/>
    <property type="match status" value="1"/>
</dbReference>
<dbReference type="AlphaFoldDB" id="A0A9W6QY70"/>
<dbReference type="Gene3D" id="3.60.15.10">
    <property type="entry name" value="Ribonuclease Z/Hydroxyacylglutathione hydrolase-like"/>
    <property type="match status" value="1"/>
</dbReference>
<dbReference type="SMART" id="SM00849">
    <property type="entry name" value="Lactamase_B"/>
    <property type="match status" value="1"/>
</dbReference>
<evidence type="ECO:0000259" key="1">
    <source>
        <dbReference type="SMART" id="SM00849"/>
    </source>
</evidence>
<reference evidence="2" key="1">
    <citation type="submission" date="2023-03" db="EMBL/GenBank/DDBJ databases">
        <title>Amycolatopsis taiwanensis NBRC 103393.</title>
        <authorList>
            <person name="Ichikawa N."/>
            <person name="Sato H."/>
            <person name="Tonouchi N."/>
        </authorList>
    </citation>
    <scope>NUCLEOTIDE SEQUENCE</scope>
    <source>
        <strain evidence="2">NBRC 103393</strain>
    </source>
</reference>
<dbReference type="InterPro" id="IPR036866">
    <property type="entry name" value="RibonucZ/Hydroxyglut_hydro"/>
</dbReference>
<dbReference type="RefSeq" id="WP_027947359.1">
    <property type="nucleotide sequence ID" value="NZ_BSTI01000005.1"/>
</dbReference>
<sequence>MELSPNLHRLRVEGFQLYLWHDADRLTLIDAGPPGSAAAIAEAIRGLGFSLDKVTSIVLTHFHIDHAGSAAELRELSGAEVLAHAGDVPFLQGKAPPRPVLEDWERPLFEQVTAESPDIAPPWPTPVDRALTGGEVLDFGDGARVLSVPGHTDGSIAVHLPKHRALFTGDTIANVNRVMLGTFNLDKGKTIESMRSLAELEVDLACFGHGDPIVSGAGERLREAAATL</sequence>
<dbReference type="InterPro" id="IPR050855">
    <property type="entry name" value="NDM-1-like"/>
</dbReference>
<dbReference type="InterPro" id="IPR001279">
    <property type="entry name" value="Metallo-B-lactamas"/>
</dbReference>
<dbReference type="PANTHER" id="PTHR42951">
    <property type="entry name" value="METALLO-BETA-LACTAMASE DOMAIN-CONTAINING"/>
    <property type="match status" value="1"/>
</dbReference>
<proteinExistence type="predicted"/>
<name>A0A9W6QY70_9PSEU</name>
<keyword evidence="3" id="KW-1185">Reference proteome</keyword>
<dbReference type="Pfam" id="PF00753">
    <property type="entry name" value="Lactamase_B"/>
    <property type="match status" value="1"/>
</dbReference>
<organism evidence="2 3">
    <name type="scientific">Amycolatopsis taiwanensis</name>
    <dbReference type="NCBI Taxonomy" id="342230"/>
    <lineage>
        <taxon>Bacteria</taxon>
        <taxon>Bacillati</taxon>
        <taxon>Actinomycetota</taxon>
        <taxon>Actinomycetes</taxon>
        <taxon>Pseudonocardiales</taxon>
        <taxon>Pseudonocardiaceae</taxon>
        <taxon>Amycolatopsis</taxon>
    </lineage>
</organism>